<evidence type="ECO:0000313" key="3">
    <source>
        <dbReference type="Proteomes" id="UP000683360"/>
    </source>
</evidence>
<dbReference type="AlphaFoldDB" id="A0A8S3V3Q4"/>
<feature type="region of interest" description="Disordered" evidence="1">
    <location>
        <begin position="53"/>
        <end position="97"/>
    </location>
</feature>
<dbReference type="Proteomes" id="UP000683360">
    <property type="component" value="Unassembled WGS sequence"/>
</dbReference>
<proteinExistence type="predicted"/>
<evidence type="ECO:0000313" key="2">
    <source>
        <dbReference type="EMBL" id="CAG2252201.1"/>
    </source>
</evidence>
<evidence type="ECO:0000256" key="1">
    <source>
        <dbReference type="SAM" id="MobiDB-lite"/>
    </source>
</evidence>
<organism evidence="2 3">
    <name type="scientific">Mytilus edulis</name>
    <name type="common">Blue mussel</name>
    <dbReference type="NCBI Taxonomy" id="6550"/>
    <lineage>
        <taxon>Eukaryota</taxon>
        <taxon>Metazoa</taxon>
        <taxon>Spiralia</taxon>
        <taxon>Lophotrochozoa</taxon>
        <taxon>Mollusca</taxon>
        <taxon>Bivalvia</taxon>
        <taxon>Autobranchia</taxon>
        <taxon>Pteriomorphia</taxon>
        <taxon>Mytilida</taxon>
        <taxon>Mytiloidea</taxon>
        <taxon>Mytilidae</taxon>
        <taxon>Mytilinae</taxon>
        <taxon>Mytilus</taxon>
    </lineage>
</organism>
<feature type="compositionally biased region" description="Basic and acidic residues" evidence="1">
    <location>
        <begin position="53"/>
        <end position="64"/>
    </location>
</feature>
<name>A0A8S3V3Q4_MYTED</name>
<feature type="compositionally biased region" description="Polar residues" evidence="1">
    <location>
        <begin position="84"/>
        <end position="93"/>
    </location>
</feature>
<protein>
    <submittedName>
        <fullName evidence="2">Uncharacterized protein</fullName>
    </submittedName>
</protein>
<reference evidence="2" key="1">
    <citation type="submission" date="2021-03" db="EMBL/GenBank/DDBJ databases">
        <authorList>
            <person name="Bekaert M."/>
        </authorList>
    </citation>
    <scope>NUCLEOTIDE SEQUENCE</scope>
</reference>
<dbReference type="OrthoDB" id="6185345at2759"/>
<gene>
    <name evidence="2" type="ORF">MEDL_63874</name>
</gene>
<dbReference type="EMBL" id="CAJPWZ010003113">
    <property type="protein sequence ID" value="CAG2252201.1"/>
    <property type="molecule type" value="Genomic_DNA"/>
</dbReference>
<accession>A0A8S3V3Q4</accession>
<keyword evidence="3" id="KW-1185">Reference proteome</keyword>
<feature type="compositionally biased region" description="Basic residues" evidence="1">
    <location>
        <begin position="65"/>
        <end position="78"/>
    </location>
</feature>
<sequence length="165" mass="19137">MEKPVESYMYDKGCAISGVVSFISANSDNKLQHRLYKDDPFTGQIKDKALTTKREKKKMEMKEMKKNKKVKEMKKKTKSAHEYVSNTKGNDQGSVCREQKNGLSKEGISSKWQRCLKSLIKIRKPNVKMMNNAQKLLENKSKSVDKLLLRKRERFKELAPLHLLS</sequence>
<comment type="caution">
    <text evidence="2">The sequence shown here is derived from an EMBL/GenBank/DDBJ whole genome shotgun (WGS) entry which is preliminary data.</text>
</comment>